<accession>A0A5J4KXK4</accession>
<evidence type="ECO:0000256" key="2">
    <source>
        <dbReference type="ARBA" id="ARBA00023315"/>
    </source>
</evidence>
<dbReference type="PANTHER" id="PTHR43420:SF44">
    <property type="entry name" value="ACETYLTRANSFERASE YPEA"/>
    <property type="match status" value="1"/>
</dbReference>
<dbReference type="AlphaFoldDB" id="A0A5J4KXK4"/>
<protein>
    <submittedName>
        <fullName evidence="4">N-acetyltransferase</fullName>
    </submittedName>
</protein>
<organism evidence="4 5">
    <name type="scientific">Dictyobacter vulcani</name>
    <dbReference type="NCBI Taxonomy" id="2607529"/>
    <lineage>
        <taxon>Bacteria</taxon>
        <taxon>Bacillati</taxon>
        <taxon>Chloroflexota</taxon>
        <taxon>Ktedonobacteria</taxon>
        <taxon>Ktedonobacterales</taxon>
        <taxon>Dictyobacteraceae</taxon>
        <taxon>Dictyobacter</taxon>
    </lineage>
</organism>
<sequence>MVILRPMAETEFQAYLEPAIQDYAQNIFENGTLTEAQALERSRQQYGELLPQGLASPRQYLFTLVEPEQQQSVGILWFAIEERPGRAPYAFVYDIRINDAHQRHGYGSQAFQEMEKKVRELGINQIALHVFGSNTGALEMYKKLGYISTDVNMAKTLDPA</sequence>
<dbReference type="PROSITE" id="PS51186">
    <property type="entry name" value="GNAT"/>
    <property type="match status" value="1"/>
</dbReference>
<gene>
    <name evidence="4" type="ORF">KDW_64050</name>
</gene>
<dbReference type="Proteomes" id="UP000326912">
    <property type="component" value="Unassembled WGS sequence"/>
</dbReference>
<dbReference type="InterPro" id="IPR016181">
    <property type="entry name" value="Acyl_CoA_acyltransferase"/>
</dbReference>
<evidence type="ECO:0000313" key="5">
    <source>
        <dbReference type="Proteomes" id="UP000326912"/>
    </source>
</evidence>
<dbReference type="PANTHER" id="PTHR43420">
    <property type="entry name" value="ACETYLTRANSFERASE"/>
    <property type="match status" value="1"/>
</dbReference>
<comment type="caution">
    <text evidence="4">The sequence shown here is derived from an EMBL/GenBank/DDBJ whole genome shotgun (WGS) entry which is preliminary data.</text>
</comment>
<dbReference type="CDD" id="cd04301">
    <property type="entry name" value="NAT_SF"/>
    <property type="match status" value="1"/>
</dbReference>
<dbReference type="Pfam" id="PF00583">
    <property type="entry name" value="Acetyltransf_1"/>
    <property type="match status" value="1"/>
</dbReference>
<dbReference type="GO" id="GO:0016747">
    <property type="term" value="F:acyltransferase activity, transferring groups other than amino-acyl groups"/>
    <property type="evidence" value="ECO:0007669"/>
    <property type="project" value="InterPro"/>
</dbReference>
<dbReference type="RefSeq" id="WP_151759792.1">
    <property type="nucleotide sequence ID" value="NZ_BKZW01000007.1"/>
</dbReference>
<dbReference type="InterPro" id="IPR050680">
    <property type="entry name" value="YpeA/RimI_acetyltransf"/>
</dbReference>
<evidence type="ECO:0000313" key="4">
    <source>
        <dbReference type="EMBL" id="GER92243.1"/>
    </source>
</evidence>
<dbReference type="SUPFAM" id="SSF55729">
    <property type="entry name" value="Acyl-CoA N-acyltransferases (Nat)"/>
    <property type="match status" value="1"/>
</dbReference>
<keyword evidence="5" id="KW-1185">Reference proteome</keyword>
<reference evidence="4 5" key="1">
    <citation type="submission" date="2019-10" db="EMBL/GenBank/DDBJ databases">
        <title>Dictyobacter vulcani sp. nov., within the class Ktedonobacteria, isolated from soil of volcanic Mt. Zao.</title>
        <authorList>
            <person name="Zheng Y."/>
            <person name="Wang C.M."/>
            <person name="Sakai Y."/>
            <person name="Abe K."/>
            <person name="Yokota A."/>
            <person name="Yabe S."/>
        </authorList>
    </citation>
    <scope>NUCLEOTIDE SEQUENCE [LARGE SCALE GENOMIC DNA]</scope>
    <source>
        <strain evidence="4 5">W12</strain>
    </source>
</reference>
<feature type="domain" description="N-acetyltransferase" evidence="3">
    <location>
        <begin position="2"/>
        <end position="160"/>
    </location>
</feature>
<keyword evidence="1 4" id="KW-0808">Transferase</keyword>
<keyword evidence="2" id="KW-0012">Acyltransferase</keyword>
<name>A0A5J4KXK4_9CHLR</name>
<dbReference type="Gene3D" id="3.40.630.30">
    <property type="match status" value="1"/>
</dbReference>
<dbReference type="EMBL" id="BKZW01000007">
    <property type="protein sequence ID" value="GER92243.1"/>
    <property type="molecule type" value="Genomic_DNA"/>
</dbReference>
<dbReference type="InterPro" id="IPR000182">
    <property type="entry name" value="GNAT_dom"/>
</dbReference>
<proteinExistence type="predicted"/>
<evidence type="ECO:0000256" key="1">
    <source>
        <dbReference type="ARBA" id="ARBA00022679"/>
    </source>
</evidence>
<evidence type="ECO:0000259" key="3">
    <source>
        <dbReference type="PROSITE" id="PS51186"/>
    </source>
</evidence>